<keyword evidence="5" id="KW-0496">Mitochondrion</keyword>
<dbReference type="InterPro" id="IPR011990">
    <property type="entry name" value="TPR-like_helical_dom_sf"/>
</dbReference>
<dbReference type="Pfam" id="PF13041">
    <property type="entry name" value="PPR_2"/>
    <property type="match status" value="3"/>
</dbReference>
<evidence type="ECO:0000256" key="4">
    <source>
        <dbReference type="ARBA" id="ARBA00022946"/>
    </source>
</evidence>
<dbReference type="GO" id="GO:0008270">
    <property type="term" value="F:zinc ion binding"/>
    <property type="evidence" value="ECO:0007669"/>
    <property type="project" value="InterPro"/>
</dbReference>
<feature type="repeat" description="PPR" evidence="7">
    <location>
        <begin position="147"/>
        <end position="181"/>
    </location>
</feature>
<evidence type="ECO:0000313" key="10">
    <source>
        <dbReference type="Proteomes" id="UP001457282"/>
    </source>
</evidence>
<dbReference type="PROSITE" id="PS51375">
    <property type="entry name" value="PPR"/>
    <property type="match status" value="4"/>
</dbReference>
<evidence type="ECO:0000313" key="9">
    <source>
        <dbReference type="EMBL" id="KAK9935822.1"/>
    </source>
</evidence>
<dbReference type="Gene3D" id="1.25.40.10">
    <property type="entry name" value="Tetratricopeptide repeat domain"/>
    <property type="match status" value="3"/>
</dbReference>
<dbReference type="Pfam" id="PF01535">
    <property type="entry name" value="PPR"/>
    <property type="match status" value="3"/>
</dbReference>
<dbReference type="InterPro" id="IPR046960">
    <property type="entry name" value="PPR_At4g14850-like_plant"/>
</dbReference>
<dbReference type="FunFam" id="1.25.40.10:FF:000205">
    <property type="entry name" value="Pentatricopeptide repeat-containing protein, mitochondrial"/>
    <property type="match status" value="1"/>
</dbReference>
<dbReference type="InterPro" id="IPR002885">
    <property type="entry name" value="PPR_rpt"/>
</dbReference>
<keyword evidence="10" id="KW-1185">Reference proteome</keyword>
<dbReference type="FunFam" id="1.25.40.10:FF:000501">
    <property type="entry name" value="Putative pentatricopeptide repeat-containing protein mitochondrial"/>
    <property type="match status" value="1"/>
</dbReference>
<dbReference type="EMBL" id="JBEDUW010000003">
    <property type="protein sequence ID" value="KAK9935822.1"/>
    <property type="molecule type" value="Genomic_DNA"/>
</dbReference>
<evidence type="ECO:0000259" key="8">
    <source>
        <dbReference type="Pfam" id="PF14432"/>
    </source>
</evidence>
<keyword evidence="4" id="KW-0809">Transit peptide</keyword>
<name>A0AAW1XJB1_RUBAR</name>
<evidence type="ECO:0000256" key="7">
    <source>
        <dbReference type="PROSITE-ProRule" id="PRU00708"/>
    </source>
</evidence>
<dbReference type="GO" id="GO:0005739">
    <property type="term" value="C:mitochondrion"/>
    <property type="evidence" value="ECO:0007669"/>
    <property type="project" value="UniProtKB-SubCell"/>
</dbReference>
<comment type="similarity">
    <text evidence="2">Belongs to the PPR family. PCMP-H subfamily.</text>
</comment>
<dbReference type="GO" id="GO:0009451">
    <property type="term" value="P:RNA modification"/>
    <property type="evidence" value="ECO:0007669"/>
    <property type="project" value="InterPro"/>
</dbReference>
<protein>
    <recommendedName>
        <fullName evidence="8">DYW domain-containing protein</fullName>
    </recommendedName>
</protein>
<dbReference type="Pfam" id="PF14432">
    <property type="entry name" value="DYW_deaminase"/>
    <property type="match status" value="1"/>
</dbReference>
<proteinExistence type="inferred from homology"/>
<evidence type="ECO:0000256" key="3">
    <source>
        <dbReference type="ARBA" id="ARBA00022737"/>
    </source>
</evidence>
<evidence type="ECO:0000256" key="6">
    <source>
        <dbReference type="ARBA" id="ARBA00061659"/>
    </source>
</evidence>
<organism evidence="9 10">
    <name type="scientific">Rubus argutus</name>
    <name type="common">Southern blackberry</name>
    <dbReference type="NCBI Taxonomy" id="59490"/>
    <lineage>
        <taxon>Eukaryota</taxon>
        <taxon>Viridiplantae</taxon>
        <taxon>Streptophyta</taxon>
        <taxon>Embryophyta</taxon>
        <taxon>Tracheophyta</taxon>
        <taxon>Spermatophyta</taxon>
        <taxon>Magnoliopsida</taxon>
        <taxon>eudicotyledons</taxon>
        <taxon>Gunneridae</taxon>
        <taxon>Pentapetalae</taxon>
        <taxon>rosids</taxon>
        <taxon>fabids</taxon>
        <taxon>Rosales</taxon>
        <taxon>Rosaceae</taxon>
        <taxon>Rosoideae</taxon>
        <taxon>Rosoideae incertae sedis</taxon>
        <taxon>Rubus</taxon>
    </lineage>
</organism>
<keyword evidence="3" id="KW-0677">Repeat</keyword>
<feature type="domain" description="DYW" evidence="8">
    <location>
        <begin position="535"/>
        <end position="599"/>
    </location>
</feature>
<comment type="caution">
    <text evidence="9">The sequence shown here is derived from an EMBL/GenBank/DDBJ whole genome shotgun (WGS) entry which is preliminary data.</text>
</comment>
<dbReference type="AlphaFoldDB" id="A0AAW1XJB1"/>
<gene>
    <name evidence="9" type="ORF">M0R45_012698</name>
</gene>
<sequence>MKRHIQSKALYLYNNAARQKLPSPAQLCSSATPAPLTDSEGQHWYASHIIQDKDLLRKSLHDSGTGLHVLDLVIRGSLEADRTLYNKLLNKCTQLGQLKQARIVHAHILASKFKNDLPIHNTILNMYVKCGSLDDAHKLFDEMSQTDLVTWTSLISGYSQHDRPQDALVLFPQMLRRGLEPNQFTLSSLLKASGAGPDDKYGRQLHAYCFKYGFDSNVYVGTSLVDMYARCGRMDESQMIFDALDTKNEVSWNALIAGHARKGQGAHALRLFWKMLGGGFKPTHFTYSSVFTSLCQCRVYGASIEDAKKVFDRLVRRDIVSWNSMLTGYAQHGLGKETVQLFEEMLRIGIQPNDITFLCVLTACSHARLLAEGQYYFDLMMKKFKIEPQVSHYVTMVDLLGRAGLLHAAEKFITEMPIEPTAAVWGALLGACRMHNNIDLGAYAAERAFALDPYDSGPYIILANMYASAGRLTDVAKVRKMMKDSGVKKEPACSWVEIENAVHMFVANDDAHPQGAEIYRIKRGKSSCSFTVRSLHSAFALLNTPPGSTIWIKKNIRVCGDCHSAIKCVSKVEGREIIVRDTNRFHHFRDGSCSCGDYW</sequence>
<comment type="subcellular location">
    <subcellularLocation>
        <location evidence="1">Mitochondrion</location>
    </subcellularLocation>
</comment>
<dbReference type="InterPro" id="IPR032867">
    <property type="entry name" value="DYW_dom"/>
</dbReference>
<evidence type="ECO:0000256" key="1">
    <source>
        <dbReference type="ARBA" id="ARBA00004173"/>
    </source>
</evidence>
<dbReference type="FunFam" id="1.25.40.10:FF:000711">
    <property type="entry name" value="Tetratricopeptide repeat (TPR)-like superfamily protein"/>
    <property type="match status" value="1"/>
</dbReference>
<dbReference type="PANTHER" id="PTHR47926:SF502">
    <property type="entry name" value="SELENIUM BINDING PROTEIN"/>
    <property type="match status" value="1"/>
</dbReference>
<dbReference type="Proteomes" id="UP001457282">
    <property type="component" value="Unassembled WGS sequence"/>
</dbReference>
<comment type="similarity">
    <text evidence="6">Belongs to the PPR family. PCMP-E subfamily.</text>
</comment>
<accession>A0AAW1XJB1</accession>
<evidence type="ECO:0000256" key="5">
    <source>
        <dbReference type="ARBA" id="ARBA00023128"/>
    </source>
</evidence>
<dbReference type="PANTHER" id="PTHR47926">
    <property type="entry name" value="PENTATRICOPEPTIDE REPEAT-CONTAINING PROTEIN"/>
    <property type="match status" value="1"/>
</dbReference>
<dbReference type="GO" id="GO:0003723">
    <property type="term" value="F:RNA binding"/>
    <property type="evidence" value="ECO:0007669"/>
    <property type="project" value="InterPro"/>
</dbReference>
<feature type="repeat" description="PPR" evidence="7">
    <location>
        <begin position="116"/>
        <end position="146"/>
    </location>
</feature>
<dbReference type="InterPro" id="IPR046848">
    <property type="entry name" value="E_motif"/>
</dbReference>
<evidence type="ECO:0000256" key="2">
    <source>
        <dbReference type="ARBA" id="ARBA00006643"/>
    </source>
</evidence>
<feature type="repeat" description="PPR" evidence="7">
    <location>
        <begin position="318"/>
        <end position="352"/>
    </location>
</feature>
<dbReference type="Pfam" id="PF20431">
    <property type="entry name" value="E_motif"/>
    <property type="match status" value="1"/>
</dbReference>
<feature type="repeat" description="PPR" evidence="7">
    <location>
        <begin position="248"/>
        <end position="282"/>
    </location>
</feature>
<reference evidence="9 10" key="1">
    <citation type="journal article" date="2023" name="G3 (Bethesda)">
        <title>A chromosome-length genome assembly and annotation of blackberry (Rubus argutus, cv. 'Hillquist').</title>
        <authorList>
            <person name="Bruna T."/>
            <person name="Aryal R."/>
            <person name="Dudchenko O."/>
            <person name="Sargent D.J."/>
            <person name="Mead D."/>
            <person name="Buti M."/>
            <person name="Cavallini A."/>
            <person name="Hytonen T."/>
            <person name="Andres J."/>
            <person name="Pham M."/>
            <person name="Weisz D."/>
            <person name="Mascagni F."/>
            <person name="Usai G."/>
            <person name="Natali L."/>
            <person name="Bassil N."/>
            <person name="Fernandez G.E."/>
            <person name="Lomsadze A."/>
            <person name="Armour M."/>
            <person name="Olukolu B."/>
            <person name="Poorten T."/>
            <person name="Britton C."/>
            <person name="Davik J."/>
            <person name="Ashrafi H."/>
            <person name="Aiden E.L."/>
            <person name="Borodovsky M."/>
            <person name="Worthington M."/>
        </authorList>
    </citation>
    <scope>NUCLEOTIDE SEQUENCE [LARGE SCALE GENOMIC DNA]</scope>
    <source>
        <strain evidence="9">PI 553951</strain>
    </source>
</reference>
<dbReference type="NCBIfam" id="TIGR00756">
    <property type="entry name" value="PPR"/>
    <property type="match status" value="4"/>
</dbReference>